<dbReference type="Proteomes" id="UP000094023">
    <property type="component" value="Unassembled WGS sequence"/>
</dbReference>
<sequence length="168" mass="18514">MPGLAKATFIFTVLLSGCSVAQQSAYNAGNITGINHTEYEISDFKINGAGGSIGGYICCVMIPKKWTPELRAHISWNSLSPKAAKNLGVIPNFSDEDNYDKWRIKLKNSLELHEAVVPIAQYDKSCGLQVHFLPCNEVKVVSSCFTYGMPEYPIQAPRNMKEPTVCPK</sequence>
<dbReference type="RefSeq" id="WP_066746239.1">
    <property type="nucleotide sequence ID" value="NZ_LXEN01000015.1"/>
</dbReference>
<feature type="signal peptide" evidence="1">
    <location>
        <begin position="1"/>
        <end position="21"/>
    </location>
</feature>
<dbReference type="OrthoDB" id="6461317at2"/>
<keyword evidence="3" id="KW-1185">Reference proteome</keyword>
<dbReference type="AlphaFoldDB" id="A0A198GKL2"/>
<gene>
    <name evidence="2" type="ORF">M983_0397</name>
</gene>
<evidence type="ECO:0008006" key="4">
    <source>
        <dbReference type="Google" id="ProtNLM"/>
    </source>
</evidence>
<accession>A0A198GKL2</accession>
<keyword evidence="1" id="KW-0732">Signal</keyword>
<evidence type="ECO:0000313" key="2">
    <source>
        <dbReference type="EMBL" id="OAT37440.1"/>
    </source>
</evidence>
<proteinExistence type="predicted"/>
<organism evidence="2 3">
    <name type="scientific">Proteus myxofaciens ATCC 19692</name>
    <dbReference type="NCBI Taxonomy" id="1354337"/>
    <lineage>
        <taxon>Bacteria</taxon>
        <taxon>Pseudomonadati</taxon>
        <taxon>Pseudomonadota</taxon>
        <taxon>Gammaproteobacteria</taxon>
        <taxon>Enterobacterales</taxon>
        <taxon>Morganellaceae</taxon>
        <taxon>Proteus</taxon>
    </lineage>
</organism>
<name>A0A198GKL2_9GAMM</name>
<dbReference type="PROSITE" id="PS51257">
    <property type="entry name" value="PROKAR_LIPOPROTEIN"/>
    <property type="match status" value="1"/>
</dbReference>
<dbReference type="STRING" id="1354337.M983_0397"/>
<reference evidence="2 3" key="1">
    <citation type="submission" date="2016-04" db="EMBL/GenBank/DDBJ databases">
        <title>ATOL: Assembling a taxonomically balanced genome-scale reconstruction of the evolutionary history of the Enterobacteriaceae.</title>
        <authorList>
            <person name="Plunkett G.III."/>
            <person name="Neeno-Eckwall E.C."/>
            <person name="Glasner J.D."/>
            <person name="Perna N.T."/>
        </authorList>
    </citation>
    <scope>NUCLEOTIDE SEQUENCE [LARGE SCALE GENOMIC DNA]</scope>
    <source>
        <strain evidence="2 3">ATCC 19692</strain>
    </source>
</reference>
<feature type="chain" id="PRO_5008279110" description="Lipoprotein" evidence="1">
    <location>
        <begin position="22"/>
        <end position="168"/>
    </location>
</feature>
<evidence type="ECO:0000256" key="1">
    <source>
        <dbReference type="SAM" id="SignalP"/>
    </source>
</evidence>
<protein>
    <recommendedName>
        <fullName evidence="4">Lipoprotein</fullName>
    </recommendedName>
</protein>
<dbReference type="Pfam" id="PF11745">
    <property type="entry name" value="DUF3304"/>
    <property type="match status" value="1"/>
</dbReference>
<comment type="caution">
    <text evidence="2">The sequence shown here is derived from an EMBL/GenBank/DDBJ whole genome shotgun (WGS) entry which is preliminary data.</text>
</comment>
<dbReference type="InterPro" id="IPR021733">
    <property type="entry name" value="DUF3304"/>
</dbReference>
<dbReference type="EMBL" id="LXEN01000015">
    <property type="protein sequence ID" value="OAT37440.1"/>
    <property type="molecule type" value="Genomic_DNA"/>
</dbReference>
<evidence type="ECO:0000313" key="3">
    <source>
        <dbReference type="Proteomes" id="UP000094023"/>
    </source>
</evidence>